<evidence type="ECO:0000313" key="1">
    <source>
        <dbReference type="EMBL" id="RNI33594.1"/>
    </source>
</evidence>
<protein>
    <submittedName>
        <fullName evidence="1">Uncharacterized protein</fullName>
    </submittedName>
</protein>
<gene>
    <name evidence="1" type="ORF">EFY79_18410</name>
</gene>
<dbReference type="EMBL" id="RJJR01000018">
    <property type="protein sequence ID" value="RNI33594.1"/>
    <property type="molecule type" value="Genomic_DNA"/>
</dbReference>
<reference evidence="1 2" key="1">
    <citation type="submission" date="2018-11" db="EMBL/GenBank/DDBJ databases">
        <title>Draft genome sequence of Ferruginibacter sp. BO-59.</title>
        <authorList>
            <person name="Im W.T."/>
        </authorList>
    </citation>
    <scope>NUCLEOTIDE SEQUENCE [LARGE SCALE GENOMIC DNA]</scope>
    <source>
        <strain evidence="1 2">BO-59</strain>
    </source>
</reference>
<keyword evidence="2" id="KW-1185">Reference proteome</keyword>
<comment type="caution">
    <text evidence="1">The sequence shown here is derived from an EMBL/GenBank/DDBJ whole genome shotgun (WGS) entry which is preliminary data.</text>
</comment>
<name>A0A3M9N708_9BACT</name>
<dbReference type="Proteomes" id="UP000267223">
    <property type="component" value="Unassembled WGS sequence"/>
</dbReference>
<organism evidence="1 2">
    <name type="scientific">Hanamia caeni</name>
    <dbReference type="NCBI Taxonomy" id="2294116"/>
    <lineage>
        <taxon>Bacteria</taxon>
        <taxon>Pseudomonadati</taxon>
        <taxon>Bacteroidota</taxon>
        <taxon>Chitinophagia</taxon>
        <taxon>Chitinophagales</taxon>
        <taxon>Chitinophagaceae</taxon>
        <taxon>Hanamia</taxon>
    </lineage>
</organism>
<accession>A0A3M9N708</accession>
<sequence length="62" mass="6878">MVFFTRGNSVLSLKPSNFLVTSSEMKEDGVVVGMVIILPKCGSCFFSSKLFFEIDFDGATRF</sequence>
<evidence type="ECO:0000313" key="2">
    <source>
        <dbReference type="Proteomes" id="UP000267223"/>
    </source>
</evidence>
<dbReference type="AlphaFoldDB" id="A0A3M9N708"/>
<proteinExistence type="predicted"/>